<sequence length="94" mass="11154">MLKYVLVFLMLGIGFLNATEVQSIEKLEAQKKALELKLEAYALKKKIIEMEIFFEKNRVEKEERMEREKALIQFKNDISANRKQGKLNNYHYKG</sequence>
<accession>A0A6S6S996</accession>
<evidence type="ECO:0000313" key="2">
    <source>
        <dbReference type="EMBL" id="CAA6801099.1"/>
    </source>
</evidence>
<evidence type="ECO:0000256" key="1">
    <source>
        <dbReference type="SAM" id="Coils"/>
    </source>
</evidence>
<protein>
    <submittedName>
        <fullName evidence="2">Uncharacterized protein</fullName>
    </submittedName>
</protein>
<proteinExistence type="predicted"/>
<organism evidence="2">
    <name type="scientific">uncultured Sulfurovum sp</name>
    <dbReference type="NCBI Taxonomy" id="269237"/>
    <lineage>
        <taxon>Bacteria</taxon>
        <taxon>Pseudomonadati</taxon>
        <taxon>Campylobacterota</taxon>
        <taxon>Epsilonproteobacteria</taxon>
        <taxon>Campylobacterales</taxon>
        <taxon>Sulfurovaceae</taxon>
        <taxon>Sulfurovum</taxon>
        <taxon>environmental samples</taxon>
    </lineage>
</organism>
<feature type="coiled-coil region" evidence="1">
    <location>
        <begin position="17"/>
        <end position="51"/>
    </location>
</feature>
<dbReference type="AlphaFoldDB" id="A0A6S6S996"/>
<reference evidence="2" key="1">
    <citation type="submission" date="2020-01" db="EMBL/GenBank/DDBJ databases">
        <authorList>
            <person name="Meier V. D."/>
            <person name="Meier V D."/>
        </authorList>
    </citation>
    <scope>NUCLEOTIDE SEQUENCE</scope>
    <source>
        <strain evidence="2">HLG_WM_MAG_03</strain>
    </source>
</reference>
<name>A0A6S6S996_9BACT</name>
<keyword evidence="1" id="KW-0175">Coiled coil</keyword>
<dbReference type="EMBL" id="CACVAR010000081">
    <property type="protein sequence ID" value="CAA6801099.1"/>
    <property type="molecule type" value="Genomic_DNA"/>
</dbReference>
<gene>
    <name evidence="2" type="ORF">HELGO_WM32975</name>
</gene>